<keyword evidence="2" id="KW-1185">Reference proteome</keyword>
<organism evidence="1 2">
    <name type="scientific">Eumeta variegata</name>
    <name type="common">Bagworm moth</name>
    <name type="synonym">Eumeta japonica</name>
    <dbReference type="NCBI Taxonomy" id="151549"/>
    <lineage>
        <taxon>Eukaryota</taxon>
        <taxon>Metazoa</taxon>
        <taxon>Ecdysozoa</taxon>
        <taxon>Arthropoda</taxon>
        <taxon>Hexapoda</taxon>
        <taxon>Insecta</taxon>
        <taxon>Pterygota</taxon>
        <taxon>Neoptera</taxon>
        <taxon>Endopterygota</taxon>
        <taxon>Lepidoptera</taxon>
        <taxon>Glossata</taxon>
        <taxon>Ditrysia</taxon>
        <taxon>Tineoidea</taxon>
        <taxon>Psychidae</taxon>
        <taxon>Oiketicinae</taxon>
        <taxon>Eumeta</taxon>
    </lineage>
</organism>
<proteinExistence type="predicted"/>
<reference evidence="1 2" key="1">
    <citation type="journal article" date="2019" name="Commun. Biol.">
        <title>The bagworm genome reveals a unique fibroin gene that provides high tensile strength.</title>
        <authorList>
            <person name="Kono N."/>
            <person name="Nakamura H."/>
            <person name="Ohtoshi R."/>
            <person name="Tomita M."/>
            <person name="Numata K."/>
            <person name="Arakawa K."/>
        </authorList>
    </citation>
    <scope>NUCLEOTIDE SEQUENCE [LARGE SCALE GENOMIC DNA]</scope>
</reference>
<dbReference type="AlphaFoldDB" id="A0A4C1SRF6"/>
<accession>A0A4C1SRF6</accession>
<gene>
    <name evidence="1" type="ORF">EVAR_3874_1</name>
</gene>
<dbReference type="EMBL" id="BGZK01000014">
    <property type="protein sequence ID" value="GBP04496.1"/>
    <property type="molecule type" value="Genomic_DNA"/>
</dbReference>
<evidence type="ECO:0000313" key="2">
    <source>
        <dbReference type="Proteomes" id="UP000299102"/>
    </source>
</evidence>
<name>A0A4C1SRF6_EUMVA</name>
<sequence>MLLTHIGTINASQGLTFKSVEVRATIDECARNTKGILMRRDHSYLLRYIHTGDAYMRHKTFQHKNPTATMRSLSAESIQEDRTSAPIELPQITLLPGIEPELRLRVGEKRPLVKCCSGRLP</sequence>
<evidence type="ECO:0000313" key="1">
    <source>
        <dbReference type="EMBL" id="GBP04496.1"/>
    </source>
</evidence>
<comment type="caution">
    <text evidence="1">The sequence shown here is derived from an EMBL/GenBank/DDBJ whole genome shotgun (WGS) entry which is preliminary data.</text>
</comment>
<protein>
    <submittedName>
        <fullName evidence="1">Uncharacterized protein</fullName>
    </submittedName>
</protein>
<dbReference type="Proteomes" id="UP000299102">
    <property type="component" value="Unassembled WGS sequence"/>
</dbReference>